<accession>A0A4Q5LW03</accession>
<dbReference type="PROSITE" id="PS51898">
    <property type="entry name" value="TYR_RECOMBINASE"/>
    <property type="match status" value="1"/>
</dbReference>
<evidence type="ECO:0000256" key="2">
    <source>
        <dbReference type="ARBA" id="ARBA00023125"/>
    </source>
</evidence>
<dbReference type="InterPro" id="IPR013762">
    <property type="entry name" value="Integrase-like_cat_sf"/>
</dbReference>
<evidence type="ECO:0000313" key="6">
    <source>
        <dbReference type="Proteomes" id="UP000293162"/>
    </source>
</evidence>
<dbReference type="GO" id="GO:0006310">
    <property type="term" value="P:DNA recombination"/>
    <property type="evidence" value="ECO:0007669"/>
    <property type="project" value="UniProtKB-KW"/>
</dbReference>
<dbReference type="InterPro" id="IPR002104">
    <property type="entry name" value="Integrase_catalytic"/>
</dbReference>
<gene>
    <name evidence="5" type="ORF">EWM59_20530</name>
</gene>
<name>A0A4Q5LW03_9BACT</name>
<dbReference type="Proteomes" id="UP000293162">
    <property type="component" value="Unassembled WGS sequence"/>
</dbReference>
<comment type="similarity">
    <text evidence="1">Belongs to the 'phage' integrase family.</text>
</comment>
<dbReference type="Gene3D" id="1.10.443.10">
    <property type="entry name" value="Intergrase catalytic core"/>
    <property type="match status" value="1"/>
</dbReference>
<dbReference type="InterPro" id="IPR010998">
    <property type="entry name" value="Integrase_recombinase_N"/>
</dbReference>
<organism evidence="5 6">
    <name type="scientific">Emticicia agri</name>
    <dbReference type="NCBI Taxonomy" id="2492393"/>
    <lineage>
        <taxon>Bacteria</taxon>
        <taxon>Pseudomonadati</taxon>
        <taxon>Bacteroidota</taxon>
        <taxon>Cytophagia</taxon>
        <taxon>Cytophagales</taxon>
        <taxon>Leadbetterellaceae</taxon>
        <taxon>Emticicia</taxon>
    </lineage>
</organism>
<keyword evidence="6" id="KW-1185">Reference proteome</keyword>
<evidence type="ECO:0000256" key="1">
    <source>
        <dbReference type="ARBA" id="ARBA00008857"/>
    </source>
</evidence>
<dbReference type="AlphaFoldDB" id="A0A4Q5LW03"/>
<protein>
    <recommendedName>
        <fullName evidence="4">Tyr recombinase domain-containing protein</fullName>
    </recommendedName>
</protein>
<dbReference type="InterPro" id="IPR050090">
    <property type="entry name" value="Tyrosine_recombinase_XerCD"/>
</dbReference>
<dbReference type="GO" id="GO:0015074">
    <property type="term" value="P:DNA integration"/>
    <property type="evidence" value="ECO:0007669"/>
    <property type="project" value="InterPro"/>
</dbReference>
<feature type="domain" description="Tyr recombinase" evidence="4">
    <location>
        <begin position="254"/>
        <end position="446"/>
    </location>
</feature>
<reference evidence="5 6" key="1">
    <citation type="submission" date="2019-02" db="EMBL/GenBank/DDBJ databases">
        <title>Bacterial novel species Emticicia sp. 17J42-9 isolated from soil.</title>
        <authorList>
            <person name="Jung H.-Y."/>
        </authorList>
    </citation>
    <scope>NUCLEOTIDE SEQUENCE [LARGE SCALE GENOMIC DNA]</scope>
    <source>
        <strain evidence="5 6">17J42-9</strain>
    </source>
</reference>
<dbReference type="GO" id="GO:0003677">
    <property type="term" value="F:DNA binding"/>
    <property type="evidence" value="ECO:0007669"/>
    <property type="project" value="UniProtKB-KW"/>
</dbReference>
<dbReference type="EMBL" id="SEWF01000038">
    <property type="protein sequence ID" value="RYU93707.1"/>
    <property type="molecule type" value="Genomic_DNA"/>
</dbReference>
<dbReference type="RefSeq" id="WP_130023128.1">
    <property type="nucleotide sequence ID" value="NZ_SEWF01000038.1"/>
</dbReference>
<dbReference type="SUPFAM" id="SSF56349">
    <property type="entry name" value="DNA breaking-rejoining enzymes"/>
    <property type="match status" value="1"/>
</dbReference>
<dbReference type="Gene3D" id="1.10.150.130">
    <property type="match status" value="1"/>
</dbReference>
<dbReference type="InterPro" id="IPR025269">
    <property type="entry name" value="SAM-like_dom"/>
</dbReference>
<evidence type="ECO:0000256" key="3">
    <source>
        <dbReference type="ARBA" id="ARBA00023172"/>
    </source>
</evidence>
<keyword evidence="3" id="KW-0233">DNA recombination</keyword>
<dbReference type="InterPro" id="IPR011010">
    <property type="entry name" value="DNA_brk_join_enz"/>
</dbReference>
<dbReference type="PANTHER" id="PTHR30349:SF64">
    <property type="entry name" value="PROPHAGE INTEGRASE INTD-RELATED"/>
    <property type="match status" value="1"/>
</dbReference>
<dbReference type="Pfam" id="PF13102">
    <property type="entry name" value="Phage_int_SAM_5"/>
    <property type="match status" value="1"/>
</dbReference>
<sequence>MATTINLFLDTRSRQDSLGTIKLLVTHQRKQRLYTTGIKISNADWTKLKRNVDGWNLSSKLRDPKFVKLHEELYGEDSLLKKGLLIIEKLGDKFTFDDFKFLLNEDSIQKDILTKNTNKDILVALTKKADFLRKSGSIKNSKLYDCVYASLKRFLSDSSKEFLSSVGLSIKSVNELKYENITPFFLEKYEAWMLTYGKVAQKKGEKPSPASYTTISIYLRIVRAMFNSAIADELISIKIYPFGKKGYQIPSIRGKKRALPKSDVLRLMSYEAEPYSFEERSRDLWIFSYLCNGMNFSDICRLRWIDVDGDKISFIRKKTAKTKKAKLEKIDILLVDQSKAIIDKWGNSTRKGYLFPFLDETMDEEKKISVISQVIHITNDYLKKIAKKLDIDENITTYYARHSFATILLLSGAPMPFIGNSMGHGSVKSTENYFGSFPEELMKKYLSALI</sequence>
<keyword evidence="2" id="KW-0238">DNA-binding</keyword>
<dbReference type="PANTHER" id="PTHR30349">
    <property type="entry name" value="PHAGE INTEGRASE-RELATED"/>
    <property type="match status" value="1"/>
</dbReference>
<dbReference type="CDD" id="cd01185">
    <property type="entry name" value="INTN1_C_like"/>
    <property type="match status" value="1"/>
</dbReference>
<evidence type="ECO:0000313" key="5">
    <source>
        <dbReference type="EMBL" id="RYU93707.1"/>
    </source>
</evidence>
<comment type="caution">
    <text evidence="5">The sequence shown here is derived from an EMBL/GenBank/DDBJ whole genome shotgun (WGS) entry which is preliminary data.</text>
</comment>
<dbReference type="OrthoDB" id="1094492at2"/>
<evidence type="ECO:0000259" key="4">
    <source>
        <dbReference type="PROSITE" id="PS51898"/>
    </source>
</evidence>
<dbReference type="Pfam" id="PF00589">
    <property type="entry name" value="Phage_integrase"/>
    <property type="match status" value="1"/>
</dbReference>
<proteinExistence type="inferred from homology"/>